<reference evidence="1 2" key="1">
    <citation type="submission" date="2023-05" db="EMBL/GenBank/DDBJ databases">
        <title>Adaptations of aquatic viruses from atmosphere-close ecosystems of the Central Arctic Ocean.</title>
        <authorList>
            <person name="Rahlff J."/>
            <person name="Holmfeldt K."/>
        </authorList>
    </citation>
    <scope>NUCLEOTIDE SEQUENCE [LARGE SCALE GENOMIC DNA]</scope>
    <source>
        <strain evidence="1 2">Arc14</strain>
    </source>
</reference>
<protein>
    <submittedName>
        <fullName evidence="1">Uncharacterized protein</fullName>
    </submittedName>
</protein>
<keyword evidence="2" id="KW-1185">Reference proteome</keyword>
<sequence>MTFPTLSYLQFLWQSKNEHAVHSPFVFNLLTKCFYDQKPKPAYSFLKTSLRENEKLRLDSSLSQKNGHFLYRLHSYFESKHTLVTEATDALAILALATSSATNKIKVITRTPSATLQEIVAAEAELDFTTTSLEEAINASGNELFNFIYFDNYSDSKKLLEDYITALPSITNDSVWVFNNLHQNKEKKETWEAIKQRAEVSVTVDTFHFQLVFFRREQPKEHFIIRQ</sequence>
<organism evidence="1 2">
    <name type="scientific">Flavobacterium frigidarium</name>
    <dbReference type="NCBI Taxonomy" id="99286"/>
    <lineage>
        <taxon>Bacteria</taxon>
        <taxon>Pseudomonadati</taxon>
        <taxon>Bacteroidota</taxon>
        <taxon>Flavobacteriia</taxon>
        <taxon>Flavobacteriales</taxon>
        <taxon>Flavobacteriaceae</taxon>
        <taxon>Flavobacterium</taxon>
    </lineage>
</organism>
<evidence type="ECO:0000313" key="2">
    <source>
        <dbReference type="Proteomes" id="UP001568894"/>
    </source>
</evidence>
<dbReference type="RefSeq" id="WP_371567156.1">
    <property type="nucleotide sequence ID" value="NZ_JASMRN010000001.1"/>
</dbReference>
<proteinExistence type="predicted"/>
<accession>A0ABV4KB42</accession>
<name>A0ABV4KB42_9FLAO</name>
<comment type="caution">
    <text evidence="1">The sequence shown here is derived from an EMBL/GenBank/DDBJ whole genome shotgun (WGS) entry which is preliminary data.</text>
</comment>
<evidence type="ECO:0000313" key="1">
    <source>
        <dbReference type="EMBL" id="MEZ7513724.1"/>
    </source>
</evidence>
<dbReference type="Proteomes" id="UP001568894">
    <property type="component" value="Unassembled WGS sequence"/>
</dbReference>
<gene>
    <name evidence="1" type="ORF">QO192_00365</name>
</gene>
<dbReference type="EMBL" id="JASMRN010000001">
    <property type="protein sequence ID" value="MEZ7513724.1"/>
    <property type="molecule type" value="Genomic_DNA"/>
</dbReference>